<dbReference type="STRING" id="1423758.FC41_GL001751"/>
<dbReference type="Pfam" id="PF04650">
    <property type="entry name" value="YSIRK_signal"/>
    <property type="match status" value="1"/>
</dbReference>
<dbReference type="InterPro" id="IPR005877">
    <property type="entry name" value="YSIRK_signal_dom"/>
</dbReference>
<dbReference type="PROSITE" id="PS50847">
    <property type="entry name" value="GRAM_POS_ANCHORING"/>
    <property type="match status" value="1"/>
</dbReference>
<name>I7JUS7_9LACO</name>
<dbReference type="Pfam" id="PF08428">
    <property type="entry name" value="Rib"/>
    <property type="match status" value="5"/>
</dbReference>
<keyword evidence="6" id="KW-1133">Transmembrane helix</keyword>
<dbReference type="InterPro" id="IPR041495">
    <property type="entry name" value="Mub_B2"/>
</dbReference>
<evidence type="ECO:0000256" key="1">
    <source>
        <dbReference type="ARBA" id="ARBA00022512"/>
    </source>
</evidence>
<accession>I7JUS7</accession>
<keyword evidence="4" id="KW-0572">Peptidoglycan-anchor</keyword>
<keyword evidence="1" id="KW-0134">Cell wall</keyword>
<keyword evidence="3" id="KW-0732">Signal</keyword>
<comment type="caution">
    <text evidence="8">The sequence shown here is derived from an EMBL/GenBank/DDBJ whole genome shotgun (WGS) entry which is preliminary data.</text>
</comment>
<dbReference type="Pfam" id="PF18957">
    <property type="entry name" value="RibLong"/>
    <property type="match status" value="1"/>
</dbReference>
<feature type="region of interest" description="Disordered" evidence="5">
    <location>
        <begin position="956"/>
        <end position="1001"/>
    </location>
</feature>
<dbReference type="GeneID" id="82848072"/>
<feature type="domain" description="Gram-positive cocci surface proteins LPxTG" evidence="7">
    <location>
        <begin position="2445"/>
        <end position="2480"/>
    </location>
</feature>
<dbReference type="InterPro" id="IPR012706">
    <property type="entry name" value="Rib_alpha_Esp_rpt"/>
</dbReference>
<evidence type="ECO:0000259" key="7">
    <source>
        <dbReference type="PROSITE" id="PS50847"/>
    </source>
</evidence>
<evidence type="ECO:0000256" key="6">
    <source>
        <dbReference type="SAM" id="Phobius"/>
    </source>
</evidence>
<evidence type="ECO:0000256" key="5">
    <source>
        <dbReference type="SAM" id="MobiDB-lite"/>
    </source>
</evidence>
<dbReference type="InterPro" id="IPR044055">
    <property type="entry name" value="RibLong"/>
</dbReference>
<dbReference type="NCBIfam" id="TIGR01167">
    <property type="entry name" value="LPXTG_anchor"/>
    <property type="match status" value="1"/>
</dbReference>
<keyword evidence="6" id="KW-0812">Transmembrane</keyword>
<feature type="transmembrane region" description="Helical" evidence="6">
    <location>
        <begin position="2455"/>
        <end position="2472"/>
    </location>
</feature>
<protein>
    <recommendedName>
        <fullName evidence="7">Gram-positive cocci surface proteins LPxTG domain-containing protein</fullName>
    </recommendedName>
</protein>
<reference evidence="8 9" key="1">
    <citation type="submission" date="2012-06" db="EMBL/GenBank/DDBJ databases">
        <title>Draft Genome Sequence of Lactobacillus hominis Strain CRBIP 24.179T, isolated from human intestine.</title>
        <authorList>
            <person name="Cousin S."/>
            <person name="Ma L."/>
            <person name="Bizet C."/>
            <person name="Loux V."/>
            <person name="Bouchier C."/>
            <person name="Clermont D."/>
            <person name="Creno S."/>
        </authorList>
    </citation>
    <scope>NUCLEOTIDE SEQUENCE [LARGE SCALE GENOMIC DNA]</scope>
    <source>
        <strain evidence="9">CRBIP 24.179T</strain>
    </source>
</reference>
<dbReference type="InterPro" id="IPR046776">
    <property type="entry name" value="Pectate_lyase_5"/>
</dbReference>
<evidence type="ECO:0000313" key="9">
    <source>
        <dbReference type="Proteomes" id="UP000009320"/>
    </source>
</evidence>
<gene>
    <name evidence="8" type="ORF">BN55_09680</name>
</gene>
<dbReference type="Proteomes" id="UP000009320">
    <property type="component" value="Unassembled WGS sequence"/>
</dbReference>
<dbReference type="NCBIfam" id="TIGR02331">
    <property type="entry name" value="rib_alpha"/>
    <property type="match status" value="1"/>
</dbReference>
<dbReference type="NCBIfam" id="TIGR01168">
    <property type="entry name" value="YSIRK_signal"/>
    <property type="match status" value="1"/>
</dbReference>
<sequence length="2480" mass="264856">MLSKNNYQEKLRKMQPRKNRYSIRKFTVGAASVLIGFFLAGFSQNQTVKADTNSHTDNEMTPHKAQAVNSKDLTTGVEGKNVNVQEVNNEKLAQAANDNKVAKTEKEHILDTLPTQESKSTVNRSKENKDVLTKQVGANLVANKKDNPAKVALAKLAAESKEAQQQNLRGTQTAEASDWQSLVNALNNANNGTINLTGDITVANKGANVNGINRPNPVVNSGKMNLTGENISGGLVINGQGHAINFGANYLSFTTNNQKDSNPWDITFKNMTINADGYDNSWSTLGGAFSPIYMGGDDIRTDLLANNKVTFENVTADIKNGAFYNTTMAQQTTDNPYTTVTFKGNNNITCEAVNVKGNQLYNYSSAVSASHIIFVDGSDTTFNVSSAKTNNDQNAGGNILRAKVEDEANDTAPAIDVQQGATVTLNGNSTDVKGMLVNRAITGTVQVDGNLNAKMADGHSMAIWAGNLNIGKNGVVNINTKQSNDGSGINGVGNYNGYHFAPISLGVGFAANVSNANSNVLDNQGKLTIVRTGVNNQSTSPLISFGSGNGTGAEFSLNVADGATMDLQDGATSSIKGDFTNTPNIGIVTMWGNGSTSGSAASTYANININNPAYVNFQRTGSQTGTLLRLENMNNHVNISSNGGALPLALWDEANKSAGPSYYWYINQLKNQNNWGDNSISGFAQTGNSIGQNKKGEIKFLHSNGDITFAGSQAGLNTFQYQDGVVTQGQPAKGVKYETPYLNRFLNVFNWWTPQRVAMGTNLASVAKPTDAQKYQPQTQVITGYTDQTLNDLTAANGISGYINENGQPATLTGTTVAWYNPATDAAAWTEAMGDQPTPTNPTGKLKVTDGSAWAKVTYQDGTVDFANIPLDIKSQAEEYNPLGQNVNTIVGSEPSAKDGISNTSDLPTSAQYSWSTTPDVSKAGIVPSIVNVTYDDGSMDEVPVNVIVKDSKGNIPDKAGDAAENDPQGKEVSTVIGKLPDPNTAVDWPKNPVDADGKPIDPTQIKYDWSTTPDIWTQGNHPGVVKVTYPDGTNDLVPTTVIVTNSPTGKSTTIEQGGDVPDPSTVIDWTNNGQAPNGTKPNDPKVTYTWVDKPTTTNPGQQTGTVKITYPNGESTVVRVPVTVTATNSSYDPFAKHLVLPYSPTGDGVPEAGSVIELPNGETAPAGVQYTWGTKPDTTKPGMQTANIIATWTTDGKTNTKNIPVTVTVGSMAGYYNPKANDLTVPYNADMNKYPAKNQITGLPSGLKTDDVWAPMPVTSVAGTQPTMIKVTYSDGSFDYVPLNVTVENTAYTPSYNPVSVKPGQQVTDNIVIPDGQKTPSGTKFTAGETTPNWATVDPTTGTITLKPSADVTPGHYFVPVIIAVPGKGNQTITAPVTVIGMDPEHNTYYGSQSMTSFDIPTISVHRTTDSNPINADLAKIQTITYYQDWDGKGNATSNYKTFTTYQLEGNKYVNIKDPSDSFAANVFNYSWMPAGNGVLTPNTNWKVTADNTDTIKYDMGQAPNSLEQTTDGESLPGNSKWRVEYSFNDPDLFGYIGLSSQSSWMNTYFDFYGATTGQALTFNQNQDISNLTQDQYRQLIDVTDLGQAGWNGQNINPNAPQVLAYVPGTDAAKTFSMTWAPNGQPSTKDIANGVSGTVRIHFNDGTYLDVKANINVVADSDSGKGDHNKTEFTQKIVYTYNGHEVAYTTIDNIAKGSSLTAAQLKSAIDGNVPANYNIATGYTYPGAVNDITATPAVINVPLALKNGSQFNAQGQIVYQTADGTQVGTGATIKSNIGDTLTAGLLHDLADQSVPEGYTISQYPGSFEVSTKSFTIPVIVTKATPDTQNFAQNIVYKDAEGKVISTFNKAITGTFTSKTPATVSADEIKNTINNGVPKNWKIATSYKYPAAETISTKTPADIIVLVEHATKYITPTDPGVDPTDPKYKNMFETVTRKIYQTKPGENQTLFDTQSVDFGRKGVEDLVTRDVTGTGDWQVGKISDHKFTLGGSAEFAEENAPQIDGYDSYVDGTKSTQVSSAPALKDGQPVNGQPAYITYLKAGKTTPVPYDPSNREMNKYVTRTINVYKPGLSKAETITQTVHFVRGGVGQNAGMKDTEGNIAWTAWTVADGDNVSTGAETGTWKEYDVDQINNYTSTVDGKDATKVDAKAVNADTSNVTVTVAYTQTLQPTDPTINPNKPGENSDMYAHPTRTINVKNPVTGNTDTSTQVVWFGRTKTVSTDPNVKPTYGKWQLGKVENNKFVIDSTAKAEWPEFAAPTFDGYTPSQDKVTAVNDIKPDTANVIVTITYSKNNNGGGNVTPTPQGQVTIIYRDSNGTEVGRTTISGAEGSTVDPSSTIEGNIPSGYKLKDGYQVPTNASISSTIEVPVVVADNGGNNGNDDNGNKGPTVPTDSNNHNNGHDNEFNNGNKANSAADNGGITENDNTYSAHTTGNNIQHGISAKKLPQTGNKTNKWGIFGLAVASLAGLFGLGSDKKRRSR</sequence>
<dbReference type="Gene3D" id="2.60.40.4300">
    <property type="match status" value="3"/>
</dbReference>
<dbReference type="Pfam" id="PF20585">
    <property type="entry name" value="Pectate_lyase_5"/>
    <property type="match status" value="1"/>
</dbReference>
<dbReference type="InterPro" id="IPR059115">
    <property type="entry name" value="Rib"/>
</dbReference>
<proteinExistence type="predicted"/>
<dbReference type="EMBL" id="CAKE01000005">
    <property type="protein sequence ID" value="CCI81666.1"/>
    <property type="molecule type" value="Genomic_DNA"/>
</dbReference>
<keyword evidence="9" id="KW-1185">Reference proteome</keyword>
<feature type="compositionally biased region" description="Low complexity" evidence="5">
    <location>
        <begin position="2373"/>
        <end position="2382"/>
    </location>
</feature>
<keyword evidence="2" id="KW-0964">Secreted</keyword>
<organism evidence="8 9">
    <name type="scientific">Lactobacillus hominis DSM 23910 = CRBIP 24.179</name>
    <dbReference type="NCBI Taxonomy" id="1423758"/>
    <lineage>
        <taxon>Bacteria</taxon>
        <taxon>Bacillati</taxon>
        <taxon>Bacillota</taxon>
        <taxon>Bacilli</taxon>
        <taxon>Lactobacillales</taxon>
        <taxon>Lactobacillaceae</taxon>
        <taxon>Lactobacillus</taxon>
    </lineage>
</organism>
<evidence type="ECO:0000256" key="4">
    <source>
        <dbReference type="ARBA" id="ARBA00023088"/>
    </source>
</evidence>
<dbReference type="RefSeq" id="WP_008470511.1">
    <property type="nucleotide sequence ID" value="NZ_AYZP01000007.1"/>
</dbReference>
<feature type="compositionally biased region" description="Polar residues" evidence="5">
    <location>
        <begin position="2410"/>
        <end position="2434"/>
    </location>
</feature>
<dbReference type="Pfam" id="PF17966">
    <property type="entry name" value="Muc_B2"/>
    <property type="match status" value="1"/>
</dbReference>
<dbReference type="InterPro" id="IPR019931">
    <property type="entry name" value="LPXTG_anchor"/>
</dbReference>
<keyword evidence="6" id="KW-0472">Membrane</keyword>
<evidence type="ECO:0000256" key="2">
    <source>
        <dbReference type="ARBA" id="ARBA00022525"/>
    </source>
</evidence>
<dbReference type="PATRIC" id="fig|1423758.3.peg.1785"/>
<feature type="region of interest" description="Disordered" evidence="5">
    <location>
        <begin position="2372"/>
        <end position="2434"/>
    </location>
</feature>
<dbReference type="eggNOG" id="COG3064">
    <property type="taxonomic scope" value="Bacteria"/>
</dbReference>
<evidence type="ECO:0000313" key="8">
    <source>
        <dbReference type="EMBL" id="CCI81666.1"/>
    </source>
</evidence>
<evidence type="ECO:0000256" key="3">
    <source>
        <dbReference type="ARBA" id="ARBA00022729"/>
    </source>
</evidence>